<feature type="compositionally biased region" description="Basic and acidic residues" evidence="1">
    <location>
        <begin position="18"/>
        <end position="27"/>
    </location>
</feature>
<accession>A0ABV4QPF1</accession>
<evidence type="ECO:0000313" key="3">
    <source>
        <dbReference type="Proteomes" id="UP001569904"/>
    </source>
</evidence>
<name>A0ABV4QPF1_9ACTN</name>
<gene>
    <name evidence="2" type="ORF">SM436_02145</name>
</gene>
<reference evidence="2 3" key="1">
    <citation type="submission" date="2023-11" db="EMBL/GenBank/DDBJ databases">
        <title>Actinomadura monticuli sp. nov., isolated from volcanic ash.</title>
        <authorList>
            <person name="Lee S.D."/>
            <person name="Yang H."/>
            <person name="Kim I.S."/>
        </authorList>
    </citation>
    <scope>NUCLEOTIDE SEQUENCE [LARGE SCALE GENOMIC DNA]</scope>
    <source>
        <strain evidence="2 3">DSM 45346</strain>
    </source>
</reference>
<sequence length="63" mass="7455">MAFFKRFSQNRAGGGAAESRRRPSLRERRARRETREAEARLLETEARIHEEADRIRRDIRSTA</sequence>
<feature type="region of interest" description="Disordered" evidence="1">
    <location>
        <begin position="1"/>
        <end position="35"/>
    </location>
</feature>
<comment type="caution">
    <text evidence="2">The sequence shown here is derived from an EMBL/GenBank/DDBJ whole genome shotgun (WGS) entry which is preliminary data.</text>
</comment>
<proteinExistence type="predicted"/>
<dbReference type="EMBL" id="JAXCEH010000001">
    <property type="protein sequence ID" value="MFA1552485.1"/>
    <property type="molecule type" value="Genomic_DNA"/>
</dbReference>
<dbReference type="Proteomes" id="UP001569904">
    <property type="component" value="Unassembled WGS sequence"/>
</dbReference>
<keyword evidence="3" id="KW-1185">Reference proteome</keyword>
<evidence type="ECO:0000256" key="1">
    <source>
        <dbReference type="SAM" id="MobiDB-lite"/>
    </source>
</evidence>
<organism evidence="2 3">
    <name type="scientific">Actinomadura chokoriensis</name>
    <dbReference type="NCBI Taxonomy" id="454156"/>
    <lineage>
        <taxon>Bacteria</taxon>
        <taxon>Bacillati</taxon>
        <taxon>Actinomycetota</taxon>
        <taxon>Actinomycetes</taxon>
        <taxon>Streptosporangiales</taxon>
        <taxon>Thermomonosporaceae</taxon>
        <taxon>Actinomadura</taxon>
    </lineage>
</organism>
<protein>
    <submittedName>
        <fullName evidence="2">Uncharacterized protein</fullName>
    </submittedName>
</protein>
<dbReference type="RefSeq" id="WP_371938758.1">
    <property type="nucleotide sequence ID" value="NZ_JAXCEH010000001.1"/>
</dbReference>
<evidence type="ECO:0000313" key="2">
    <source>
        <dbReference type="EMBL" id="MFA1552485.1"/>
    </source>
</evidence>